<dbReference type="AlphaFoldDB" id="A0A290X034"/>
<organism evidence="1 2">
    <name type="scientific">Janthinobacterium svalbardensis</name>
    <dbReference type="NCBI Taxonomy" id="368607"/>
    <lineage>
        <taxon>Bacteria</taxon>
        <taxon>Pseudomonadati</taxon>
        <taxon>Pseudomonadota</taxon>
        <taxon>Betaproteobacteria</taxon>
        <taxon>Burkholderiales</taxon>
        <taxon>Oxalobacteraceae</taxon>
        <taxon>Janthinobacterium</taxon>
    </lineage>
</organism>
<accession>A0A290X034</accession>
<evidence type="ECO:0000313" key="1">
    <source>
        <dbReference type="EMBL" id="ATD62519.1"/>
    </source>
</evidence>
<dbReference type="Proteomes" id="UP000218437">
    <property type="component" value="Chromosome"/>
</dbReference>
<reference evidence="1 2" key="1">
    <citation type="submission" date="2017-09" db="EMBL/GenBank/DDBJ databases">
        <title>Complete genome sequence of Janthinobacterium svalbardensis PAMC 27463.</title>
        <authorList>
            <person name="Cho Y.-J."/>
            <person name="Cho A."/>
            <person name="Kim O.-S."/>
            <person name="Lee J.-I."/>
        </authorList>
    </citation>
    <scope>NUCLEOTIDE SEQUENCE [LARGE SCALE GENOMIC DNA]</scope>
    <source>
        <strain evidence="1 2">PAMC 27463</strain>
    </source>
</reference>
<dbReference type="GO" id="GO:0003677">
    <property type="term" value="F:DNA binding"/>
    <property type="evidence" value="ECO:0007669"/>
    <property type="project" value="InterPro"/>
</dbReference>
<protein>
    <submittedName>
        <fullName evidence="1">Uncharacterized protein</fullName>
    </submittedName>
</protein>
<dbReference type="SUPFAM" id="SSF47413">
    <property type="entry name" value="lambda repressor-like DNA-binding domains"/>
    <property type="match status" value="1"/>
</dbReference>
<dbReference type="EMBL" id="CP023422">
    <property type="protein sequence ID" value="ATD62519.1"/>
    <property type="molecule type" value="Genomic_DNA"/>
</dbReference>
<gene>
    <name evidence="1" type="ORF">CNX70_21990</name>
</gene>
<dbReference type="Gene3D" id="1.10.260.40">
    <property type="entry name" value="lambda repressor-like DNA-binding domains"/>
    <property type="match status" value="1"/>
</dbReference>
<name>A0A290X034_9BURK</name>
<evidence type="ECO:0000313" key="2">
    <source>
        <dbReference type="Proteomes" id="UP000218437"/>
    </source>
</evidence>
<sequence length="85" mass="8961">MSKRLSPTGIAAAVAAAGTQVSLGQQLGVSQQAINKWHQQGWVPLMRAGQIESRYGIARARLLNPKILALVGTATNPTTPTESQP</sequence>
<dbReference type="InterPro" id="IPR010982">
    <property type="entry name" value="Lambda_DNA-bd_dom_sf"/>
</dbReference>
<proteinExistence type="predicted"/>
<keyword evidence="2" id="KW-1185">Reference proteome</keyword>
<dbReference type="KEGG" id="jsv:CNX70_21990"/>
<dbReference type="RefSeq" id="WP_096237102.1">
    <property type="nucleotide sequence ID" value="NZ_CP023422.1"/>
</dbReference>